<keyword evidence="2" id="KW-1133">Transmembrane helix</keyword>
<organism evidence="3 4">
    <name type="scientific">Araneus ventricosus</name>
    <name type="common">Orbweaver spider</name>
    <name type="synonym">Epeira ventricosa</name>
    <dbReference type="NCBI Taxonomy" id="182803"/>
    <lineage>
        <taxon>Eukaryota</taxon>
        <taxon>Metazoa</taxon>
        <taxon>Ecdysozoa</taxon>
        <taxon>Arthropoda</taxon>
        <taxon>Chelicerata</taxon>
        <taxon>Arachnida</taxon>
        <taxon>Araneae</taxon>
        <taxon>Araneomorphae</taxon>
        <taxon>Entelegynae</taxon>
        <taxon>Araneoidea</taxon>
        <taxon>Araneidae</taxon>
        <taxon>Araneus</taxon>
    </lineage>
</organism>
<name>A0A4Y2F826_ARAVE</name>
<dbReference type="EMBL" id="BGPR01000845">
    <property type="protein sequence ID" value="GBM37603.1"/>
    <property type="molecule type" value="Genomic_DNA"/>
</dbReference>
<protein>
    <submittedName>
        <fullName evidence="3">Pentatricopeptide repeat-containing protein 2, mitochondrial</fullName>
    </submittedName>
</protein>
<dbReference type="GO" id="GO:0050684">
    <property type="term" value="P:regulation of mRNA processing"/>
    <property type="evidence" value="ECO:0007669"/>
    <property type="project" value="InterPro"/>
</dbReference>
<accession>A0A4Y2F826</accession>
<evidence type="ECO:0000256" key="2">
    <source>
        <dbReference type="SAM" id="Phobius"/>
    </source>
</evidence>
<keyword evidence="2" id="KW-0812">Transmembrane</keyword>
<dbReference type="GO" id="GO:0005739">
    <property type="term" value="C:mitochondrion"/>
    <property type="evidence" value="ECO:0007669"/>
    <property type="project" value="InterPro"/>
</dbReference>
<reference evidence="3 4" key="1">
    <citation type="journal article" date="2019" name="Sci. Rep.">
        <title>Orb-weaving spider Araneus ventricosus genome elucidates the spidroin gene catalogue.</title>
        <authorList>
            <person name="Kono N."/>
            <person name="Nakamura H."/>
            <person name="Ohtoshi R."/>
            <person name="Moran D.A.P."/>
            <person name="Shinohara A."/>
            <person name="Yoshida Y."/>
            <person name="Fujiwara M."/>
            <person name="Mori M."/>
            <person name="Tomita M."/>
            <person name="Arakawa K."/>
        </authorList>
    </citation>
    <scope>NUCLEOTIDE SEQUENCE [LARGE SCALE GENOMIC DNA]</scope>
</reference>
<dbReference type="InterPro" id="IPR034629">
    <property type="entry name" value="PTCD2"/>
</dbReference>
<dbReference type="PANTHER" id="PTHR14700:SF0">
    <property type="entry name" value="PENTATRICOPEPTIDE REPEAT-CONTAINING PROTEIN 2, MITOCHONDRIAL"/>
    <property type="match status" value="1"/>
</dbReference>
<dbReference type="GO" id="GO:0003723">
    <property type="term" value="F:RNA binding"/>
    <property type="evidence" value="ECO:0007669"/>
    <property type="project" value="TreeGrafter"/>
</dbReference>
<gene>
    <name evidence="3" type="primary">ptcd2</name>
    <name evidence="3" type="ORF">AVEN_44534_1</name>
</gene>
<dbReference type="OrthoDB" id="6073372at2759"/>
<feature type="region of interest" description="Disordered" evidence="1">
    <location>
        <begin position="357"/>
        <end position="395"/>
    </location>
</feature>
<keyword evidence="2" id="KW-0472">Membrane</keyword>
<feature type="transmembrane region" description="Helical" evidence="2">
    <location>
        <begin position="110"/>
        <end position="128"/>
    </location>
</feature>
<dbReference type="PANTHER" id="PTHR14700">
    <property type="entry name" value="PENTATRICOPEPTIDE REPEAT-CONTAINING PROTEIN 2, MITOCHONDRIAL"/>
    <property type="match status" value="1"/>
</dbReference>
<sequence>MNTLRRFTGNSVLTRLFQEKRNVTSVRFLYNEQFLGIDRFAEARQRTISRLGSMKENFYNRMKSQLNSSVPSMIFTEDLKTVIHTCEDNPDEIETCVRMMKRFHKQNKELRFGTFVFGPVAMRLFYYLKKQDMMLEFYKDPELDGFFDQLKSYYLSMDLCFKTGMYEEIIKAFERLQSKKLGETQFPREAVVLTAGACFKLNTPETYRLATDIVTQTREARVTILRKALAFVVALALKQNKPDVGLEILSSIDRFNNTTANNLKLTALAQLNRLEDAFDILRRITDQDSPVQSRIRGQICQATLDTIQQAVDKADDKEMSHIFEQLCRSLKESNSVTSQTIDDLVCLPIEPRAFPRDVDSFSSRGRDRFPDQSFRNRERSFSEGDRDRAFGENEFQPRRRRFAGLSEDY</sequence>
<dbReference type="GO" id="GO:0007005">
    <property type="term" value="P:mitochondrion organization"/>
    <property type="evidence" value="ECO:0007669"/>
    <property type="project" value="TreeGrafter"/>
</dbReference>
<dbReference type="AlphaFoldDB" id="A0A4Y2F826"/>
<evidence type="ECO:0000313" key="4">
    <source>
        <dbReference type="Proteomes" id="UP000499080"/>
    </source>
</evidence>
<evidence type="ECO:0000256" key="1">
    <source>
        <dbReference type="SAM" id="MobiDB-lite"/>
    </source>
</evidence>
<comment type="caution">
    <text evidence="3">The sequence shown here is derived from an EMBL/GenBank/DDBJ whole genome shotgun (WGS) entry which is preliminary data.</text>
</comment>
<dbReference type="Proteomes" id="UP000499080">
    <property type="component" value="Unassembled WGS sequence"/>
</dbReference>
<proteinExistence type="predicted"/>
<keyword evidence="4" id="KW-1185">Reference proteome</keyword>
<evidence type="ECO:0000313" key="3">
    <source>
        <dbReference type="EMBL" id="GBM37603.1"/>
    </source>
</evidence>